<reference evidence="9" key="1">
    <citation type="submission" date="2017-04" db="EMBL/GenBank/DDBJ databases">
        <authorList>
            <person name="Varghese N."/>
            <person name="Submissions S."/>
        </authorList>
    </citation>
    <scope>NUCLEOTIDE SEQUENCE [LARGE SCALE GENOMIC DNA]</scope>
    <source>
        <strain evidence="9">DSM 19835</strain>
    </source>
</reference>
<dbReference type="OrthoDB" id="9809288at2"/>
<keyword evidence="5" id="KW-0521">NADP</keyword>
<keyword evidence="4" id="KW-0288">FMN</keyword>
<dbReference type="Gene3D" id="3.40.109.10">
    <property type="entry name" value="NADH Oxidase"/>
    <property type="match status" value="1"/>
</dbReference>
<dbReference type="PANTHER" id="PTHR43673">
    <property type="entry name" value="NAD(P)H NITROREDUCTASE YDGI-RELATED"/>
    <property type="match status" value="1"/>
</dbReference>
<evidence type="ECO:0000256" key="3">
    <source>
        <dbReference type="ARBA" id="ARBA00022630"/>
    </source>
</evidence>
<dbReference type="PANTHER" id="PTHR43673:SF2">
    <property type="entry name" value="NITROREDUCTASE"/>
    <property type="match status" value="1"/>
</dbReference>
<dbReference type="SUPFAM" id="SSF55469">
    <property type="entry name" value="FMN-dependent nitroreductase-like"/>
    <property type="match status" value="1"/>
</dbReference>
<dbReference type="InterPro" id="IPR029479">
    <property type="entry name" value="Nitroreductase"/>
</dbReference>
<name>A0A1X7IS25_9FLAO</name>
<keyword evidence="3" id="KW-0285">Flavoprotein</keyword>
<evidence type="ECO:0000256" key="2">
    <source>
        <dbReference type="ARBA" id="ARBA00007118"/>
    </source>
</evidence>
<accession>A0A1X7IS25</accession>
<comment type="cofactor">
    <cofactor evidence="1">
        <name>FMN</name>
        <dbReference type="ChEBI" id="CHEBI:58210"/>
    </cofactor>
</comment>
<evidence type="ECO:0000313" key="9">
    <source>
        <dbReference type="Proteomes" id="UP000193420"/>
    </source>
</evidence>
<evidence type="ECO:0000256" key="6">
    <source>
        <dbReference type="ARBA" id="ARBA00023002"/>
    </source>
</evidence>
<dbReference type="EMBL" id="FXAO01000002">
    <property type="protein sequence ID" value="SMG17544.1"/>
    <property type="molecule type" value="Genomic_DNA"/>
</dbReference>
<dbReference type="CDD" id="cd02149">
    <property type="entry name" value="NfsB-like"/>
    <property type="match status" value="1"/>
</dbReference>
<dbReference type="AlphaFoldDB" id="A0A1X7IS25"/>
<evidence type="ECO:0000313" key="8">
    <source>
        <dbReference type="EMBL" id="SMG17544.1"/>
    </source>
</evidence>
<dbReference type="InterPro" id="IPR000415">
    <property type="entry name" value="Nitroreductase-like"/>
</dbReference>
<evidence type="ECO:0000256" key="4">
    <source>
        <dbReference type="ARBA" id="ARBA00022643"/>
    </source>
</evidence>
<proteinExistence type="inferred from homology"/>
<dbReference type="Proteomes" id="UP000193420">
    <property type="component" value="Unassembled WGS sequence"/>
</dbReference>
<keyword evidence="6" id="KW-0560">Oxidoreductase</keyword>
<evidence type="ECO:0000256" key="1">
    <source>
        <dbReference type="ARBA" id="ARBA00001917"/>
    </source>
</evidence>
<evidence type="ECO:0000259" key="7">
    <source>
        <dbReference type="Pfam" id="PF00881"/>
    </source>
</evidence>
<comment type="similarity">
    <text evidence="2">Belongs to the nitroreductase family.</text>
</comment>
<evidence type="ECO:0000256" key="5">
    <source>
        <dbReference type="ARBA" id="ARBA00022857"/>
    </source>
</evidence>
<protein>
    <submittedName>
        <fullName evidence="8">Nitroreductase</fullName>
    </submittedName>
</protein>
<dbReference type="STRING" id="188872.SAMN03080602_00998"/>
<dbReference type="InterPro" id="IPR033878">
    <property type="entry name" value="NfsB-like"/>
</dbReference>
<feature type="domain" description="Nitroreductase" evidence="7">
    <location>
        <begin position="8"/>
        <end position="185"/>
    </location>
</feature>
<gene>
    <name evidence="8" type="ORF">SAMN03080602_00998</name>
</gene>
<dbReference type="RefSeq" id="WP_085496801.1">
    <property type="nucleotide sequence ID" value="NZ_FXAO01000002.1"/>
</dbReference>
<dbReference type="Pfam" id="PF00881">
    <property type="entry name" value="Nitroreductase"/>
    <property type="match status" value="1"/>
</dbReference>
<keyword evidence="9" id="KW-1185">Reference proteome</keyword>
<dbReference type="GO" id="GO:0016491">
    <property type="term" value="F:oxidoreductase activity"/>
    <property type="evidence" value="ECO:0007669"/>
    <property type="project" value="UniProtKB-KW"/>
</dbReference>
<organism evidence="8 9">
    <name type="scientific">Arenibacter troitsensis</name>
    <dbReference type="NCBI Taxonomy" id="188872"/>
    <lineage>
        <taxon>Bacteria</taxon>
        <taxon>Pseudomonadati</taxon>
        <taxon>Bacteroidota</taxon>
        <taxon>Flavobacteriia</taxon>
        <taxon>Flavobacteriales</taxon>
        <taxon>Flavobacteriaceae</taxon>
        <taxon>Arenibacter</taxon>
    </lineage>
</organism>
<sequence>MNLIDHLNWRYATKMFDPKRKVSKQDKELLKEAIRLSVSSYGLQLYKVLIIENNEVKAALRKASWDQSQITDASQLFVFCNYTLDYDRHVDDFVERIIAAQGSSSDGIKQYGESIKANIAKMSAEERKSWSEKQTYLALNNLLIACAELKIDACPMEGFNNQAYNSILGLDELGLNAAVIAPVGYRSALDKTQNRKKVRKTKEELFQTA</sequence>